<reference evidence="1 2" key="1">
    <citation type="journal article" date="2015" name="Biol. Direct">
        <title>Babela massiliensis, a representative of a widespread bacterial phylum with unusual adaptations to parasitism in amoebae.</title>
        <authorList>
            <person name="Pagnier I."/>
            <person name="Yutin N."/>
            <person name="Croce O."/>
            <person name="Makarova K.S."/>
            <person name="Wolf Y.I."/>
            <person name="Benamar S."/>
            <person name="Raoult D."/>
            <person name="Koonin E.V."/>
            <person name="La Scola B."/>
        </authorList>
    </citation>
    <scope>NUCLEOTIDE SEQUENCE [LARGE SCALE GENOMIC DNA]</scope>
    <source>
        <strain evidence="2">BABL1</strain>
    </source>
</reference>
<accession>V6DF07</accession>
<evidence type="ECO:0000313" key="1">
    <source>
        <dbReference type="EMBL" id="CDK30160.1"/>
    </source>
</evidence>
<proteinExistence type="predicted"/>
<dbReference type="AlphaFoldDB" id="V6DF07"/>
<dbReference type="RefSeq" id="WP_023790963.1">
    <property type="nucleotide sequence ID" value="NC_023003.1"/>
</dbReference>
<dbReference type="InterPro" id="IPR007499">
    <property type="entry name" value="ERF_bacteria_virus"/>
</dbReference>
<dbReference type="EMBL" id="HG793133">
    <property type="protein sequence ID" value="CDK30160.1"/>
    <property type="molecule type" value="Genomic_DNA"/>
</dbReference>
<dbReference type="STRING" id="673862.BABL1_gene_854"/>
<dbReference type="eggNOG" id="ENOG5032RPD">
    <property type="taxonomic scope" value="Bacteria"/>
</dbReference>
<protein>
    <submittedName>
        <fullName evidence="1">DNA single-strand annealing protein ERF family</fullName>
    </submittedName>
</protein>
<dbReference type="OrthoDB" id="149299at2"/>
<dbReference type="KEGG" id="dpb:BABL1_gene_854"/>
<gene>
    <name evidence="1" type="ORF">BABL1_gene_854</name>
</gene>
<sequence length="183" mass="20554">MELKEILESGIKQILESILDIKKYIISLYNKTQASSTPNRSENLNELFTALAKAQGEMKIANELCENPYFKSKYANLAEIVKASRPALSKNGLSVIQQILSDDEGRMLLCTILSHASGQWIESRVRIIPPKNDVQSIGSYMTYLKRYSYASIVGVVTSDEDDDGERAVADMRNSYLKNLKQNP</sequence>
<keyword evidence="2" id="KW-1185">Reference proteome</keyword>
<dbReference type="HOGENOM" id="CLU_102104_2_0_7"/>
<name>V6DF07_9BACT</name>
<evidence type="ECO:0000313" key="2">
    <source>
        <dbReference type="Proteomes" id="UP000018769"/>
    </source>
</evidence>
<dbReference type="Proteomes" id="UP000018769">
    <property type="component" value="Chromosome I"/>
</dbReference>
<organism evidence="1 2">
    <name type="scientific">Candidatus Babela massiliensis</name>
    <dbReference type="NCBI Taxonomy" id="673862"/>
    <lineage>
        <taxon>Bacteria</taxon>
        <taxon>Candidatus Babelota</taxon>
        <taxon>Candidatus Babeliae</taxon>
        <taxon>Candidatus Babeliales</taxon>
        <taxon>Candidatus Babeliaceae</taxon>
        <taxon>Candidatus Babela</taxon>
    </lineage>
</organism>
<dbReference type="Pfam" id="PF04404">
    <property type="entry name" value="ERF"/>
    <property type="match status" value="1"/>
</dbReference>